<name>A0A854QPU0_CRYNE</name>
<evidence type="ECO:0000256" key="1">
    <source>
        <dbReference type="SAM" id="MobiDB-lite"/>
    </source>
</evidence>
<feature type="compositionally biased region" description="Low complexity" evidence="1">
    <location>
        <begin position="151"/>
        <end position="169"/>
    </location>
</feature>
<comment type="caution">
    <text evidence="2">The sequence shown here is derived from an EMBL/GenBank/DDBJ whole genome shotgun (WGS) entry which is preliminary data.</text>
</comment>
<evidence type="ECO:0000313" key="2">
    <source>
        <dbReference type="EMBL" id="OXG30151.1"/>
    </source>
</evidence>
<evidence type="ECO:0000313" key="3">
    <source>
        <dbReference type="Proteomes" id="UP000199727"/>
    </source>
</evidence>
<sequence length="186" mass="21000">MSFGNPAQMKPVSSSSQLPVPAAGQQITAQKPSKASRMLRGPIGRDQILEWQASLCCLTPLGSCFRPQSSDTIYCSTHTCQAINVDGERCGNAVHNPRQSRFCYNGWHVENSKYEIIVEMVARRKQLDEANAARRKQEMTEQMALFESQFSRLSSTDRTSSSSNQSSQLFMPNLRTRKQNGFQMRW</sequence>
<organism evidence="2 3">
    <name type="scientific">Cryptococcus neoformans Tu259-1</name>
    <dbReference type="NCBI Taxonomy" id="1230072"/>
    <lineage>
        <taxon>Eukaryota</taxon>
        <taxon>Fungi</taxon>
        <taxon>Dikarya</taxon>
        <taxon>Basidiomycota</taxon>
        <taxon>Agaricomycotina</taxon>
        <taxon>Tremellomycetes</taxon>
        <taxon>Tremellales</taxon>
        <taxon>Cryptococcaceae</taxon>
        <taxon>Cryptococcus</taxon>
        <taxon>Cryptococcus neoformans species complex</taxon>
    </lineage>
</organism>
<proteinExistence type="predicted"/>
<dbReference type="Proteomes" id="UP000199727">
    <property type="component" value="Unassembled WGS sequence"/>
</dbReference>
<gene>
    <name evidence="2" type="ORF">C361_00245</name>
</gene>
<dbReference type="EMBL" id="AMKT01000006">
    <property type="protein sequence ID" value="OXG30151.1"/>
    <property type="molecule type" value="Genomic_DNA"/>
</dbReference>
<feature type="region of interest" description="Disordered" evidence="1">
    <location>
        <begin position="1"/>
        <end position="37"/>
    </location>
</feature>
<reference evidence="2 3" key="1">
    <citation type="submission" date="2017-06" db="EMBL/GenBank/DDBJ databases">
        <title>Global population genomics of the pathogenic fungus Cryptococcus neoformans var. grubii.</title>
        <authorList>
            <person name="Cuomo C."/>
            <person name="Litvintseva A."/>
            <person name="Chen Y."/>
            <person name="Young S."/>
            <person name="Zeng Q."/>
            <person name="Chapman S."/>
            <person name="Gujja S."/>
            <person name="Saif S."/>
            <person name="Birren B."/>
        </authorList>
    </citation>
    <scope>NUCLEOTIDE SEQUENCE [LARGE SCALE GENOMIC DNA]</scope>
    <source>
        <strain evidence="2 3">Tu259-1</strain>
    </source>
</reference>
<protein>
    <submittedName>
        <fullName evidence="2">Uncharacterized protein</fullName>
    </submittedName>
</protein>
<accession>A0A854QPU0</accession>
<feature type="region of interest" description="Disordered" evidence="1">
    <location>
        <begin position="151"/>
        <end position="174"/>
    </location>
</feature>
<dbReference type="AlphaFoldDB" id="A0A854QPU0"/>
<dbReference type="OrthoDB" id="2563893at2759"/>